<evidence type="ECO:0000313" key="2">
    <source>
        <dbReference type="EMBL" id="KAK2663903.1"/>
    </source>
</evidence>
<feature type="compositionally biased region" description="Basic and acidic residues" evidence="1">
    <location>
        <begin position="118"/>
        <end position="128"/>
    </location>
</feature>
<dbReference type="Proteomes" id="UP001280121">
    <property type="component" value="Unassembled WGS sequence"/>
</dbReference>
<dbReference type="AlphaFoldDB" id="A0AAD9XR57"/>
<feature type="compositionally biased region" description="Basic and acidic residues" evidence="1">
    <location>
        <begin position="153"/>
        <end position="167"/>
    </location>
</feature>
<evidence type="ECO:0000313" key="3">
    <source>
        <dbReference type="Proteomes" id="UP001280121"/>
    </source>
</evidence>
<name>A0AAD9XR57_9ROSI</name>
<feature type="compositionally biased region" description="Acidic residues" evidence="1">
    <location>
        <begin position="100"/>
        <end position="117"/>
    </location>
</feature>
<feature type="compositionally biased region" description="Acidic residues" evidence="1">
    <location>
        <begin position="195"/>
        <end position="237"/>
    </location>
</feature>
<accession>A0AAD9XR57</accession>
<feature type="region of interest" description="Disordered" evidence="1">
    <location>
        <begin position="96"/>
        <end position="237"/>
    </location>
</feature>
<feature type="compositionally biased region" description="Basic and acidic residues" evidence="1">
    <location>
        <begin position="184"/>
        <end position="194"/>
    </location>
</feature>
<comment type="caution">
    <text evidence="2">The sequence shown here is derived from an EMBL/GenBank/DDBJ whole genome shotgun (WGS) entry which is preliminary data.</text>
</comment>
<feature type="compositionally biased region" description="Acidic residues" evidence="1">
    <location>
        <begin position="168"/>
        <end position="183"/>
    </location>
</feature>
<reference evidence="2" key="1">
    <citation type="journal article" date="2023" name="Plant J.">
        <title>Genome sequences and population genomics provide insights into the demographic history, inbreeding, and mutation load of two 'living fossil' tree species of Dipteronia.</title>
        <authorList>
            <person name="Feng Y."/>
            <person name="Comes H.P."/>
            <person name="Chen J."/>
            <person name="Zhu S."/>
            <person name="Lu R."/>
            <person name="Zhang X."/>
            <person name="Li P."/>
            <person name="Qiu J."/>
            <person name="Olsen K.M."/>
            <person name="Qiu Y."/>
        </authorList>
    </citation>
    <scope>NUCLEOTIDE SEQUENCE</scope>
    <source>
        <strain evidence="2">KIB01</strain>
    </source>
</reference>
<evidence type="ECO:0000256" key="1">
    <source>
        <dbReference type="SAM" id="MobiDB-lite"/>
    </source>
</evidence>
<protein>
    <submittedName>
        <fullName evidence="2">Uncharacterized protein</fullName>
    </submittedName>
</protein>
<organism evidence="2 3">
    <name type="scientific">Dipteronia dyeriana</name>
    <dbReference type="NCBI Taxonomy" id="168575"/>
    <lineage>
        <taxon>Eukaryota</taxon>
        <taxon>Viridiplantae</taxon>
        <taxon>Streptophyta</taxon>
        <taxon>Embryophyta</taxon>
        <taxon>Tracheophyta</taxon>
        <taxon>Spermatophyta</taxon>
        <taxon>Magnoliopsida</taxon>
        <taxon>eudicotyledons</taxon>
        <taxon>Gunneridae</taxon>
        <taxon>Pentapetalae</taxon>
        <taxon>rosids</taxon>
        <taxon>malvids</taxon>
        <taxon>Sapindales</taxon>
        <taxon>Sapindaceae</taxon>
        <taxon>Hippocastanoideae</taxon>
        <taxon>Acereae</taxon>
        <taxon>Dipteronia</taxon>
    </lineage>
</organism>
<feature type="compositionally biased region" description="Acidic residues" evidence="1">
    <location>
        <begin position="129"/>
        <end position="151"/>
    </location>
</feature>
<sequence>MAATTKPKEFREYINLKIRENNGDNVVEMLEQARLALLKKRFLRVCTDEEIDIAFDFKGRHNQWKGKIFPAFKLAMERKKKLNDYAVQRYDTHITFIPKEEEDEGEVDENKEEDEKDGGEVDENKDKDEKEDEDGEGEKEDSEEEEGENEGESIGKGDVGEENKDLETEKDEDETSSEEETGEGEEKTSYKNEDDLSSEGETEEGDEKTSDKDEEEGDENAEDDKDGKEEEEDEKEG</sequence>
<dbReference type="EMBL" id="JANJYI010000001">
    <property type="protein sequence ID" value="KAK2663903.1"/>
    <property type="molecule type" value="Genomic_DNA"/>
</dbReference>
<keyword evidence="3" id="KW-1185">Reference proteome</keyword>
<proteinExistence type="predicted"/>
<gene>
    <name evidence="2" type="ORF">Ddye_002477</name>
</gene>